<protein>
    <submittedName>
        <fullName evidence="1">Uncharacterized protein</fullName>
    </submittedName>
</protein>
<comment type="caution">
    <text evidence="1">The sequence shown here is derived from an EMBL/GenBank/DDBJ whole genome shotgun (WGS) entry which is preliminary data.</text>
</comment>
<proteinExistence type="predicted"/>
<accession>A0A6J7ZFJ7</accession>
<gene>
    <name evidence="1" type="ORF">PLAN_100199</name>
</gene>
<evidence type="ECO:0000313" key="2">
    <source>
        <dbReference type="Proteomes" id="UP000196521"/>
    </source>
</evidence>
<sequence>MLRFIAEVLLKWEESPEGLTTIAEVLLKWEESPEGLTTG</sequence>
<reference evidence="1" key="1">
    <citation type="submission" date="2020-05" db="EMBL/GenBank/DDBJ databases">
        <authorList>
            <consortium name="Genoscope - CEA"/>
            <person name="William W."/>
        </authorList>
    </citation>
    <scope>NUCLEOTIDE SEQUENCE [LARGE SCALE GENOMIC DNA]</scope>
    <source>
        <strain evidence="1">PCC 7821</strain>
    </source>
</reference>
<organism evidence="1 2">
    <name type="scientific">Planktothrix rubescens CCAP 1459/22</name>
    <dbReference type="NCBI Taxonomy" id="329571"/>
    <lineage>
        <taxon>Bacteria</taxon>
        <taxon>Bacillati</taxon>
        <taxon>Cyanobacteriota</taxon>
        <taxon>Cyanophyceae</taxon>
        <taxon>Oscillatoriophycideae</taxon>
        <taxon>Oscillatoriales</taxon>
        <taxon>Microcoleaceae</taxon>
        <taxon>Planktothrix</taxon>
    </lineage>
</organism>
<dbReference type="AlphaFoldDB" id="A0A6J7ZFJ7"/>
<dbReference type="EMBL" id="CZCZ02000005">
    <property type="protein sequence ID" value="CAC5340149.1"/>
    <property type="molecule type" value="Genomic_DNA"/>
</dbReference>
<dbReference type="Proteomes" id="UP000196521">
    <property type="component" value="Unassembled WGS sequence"/>
</dbReference>
<evidence type="ECO:0000313" key="1">
    <source>
        <dbReference type="EMBL" id="CAC5340149.1"/>
    </source>
</evidence>
<name>A0A6J7ZFJ7_PLARU</name>
<keyword evidence="2" id="KW-1185">Reference proteome</keyword>